<organism evidence="6 7">
    <name type="scientific">Candidatus Ryanbacteria bacterium RIFCSPHIGHO2_01_FULL_48_27</name>
    <dbReference type="NCBI Taxonomy" id="1802115"/>
    <lineage>
        <taxon>Bacteria</taxon>
        <taxon>Candidatus Ryaniibacteriota</taxon>
    </lineage>
</organism>
<dbReference type="InterPro" id="IPR047865">
    <property type="entry name" value="Ribosomal_uL10_bac_type"/>
</dbReference>
<evidence type="ECO:0000256" key="5">
    <source>
        <dbReference type="HAMAP-Rule" id="MF_00362"/>
    </source>
</evidence>
<dbReference type="PROSITE" id="PS01109">
    <property type="entry name" value="RIBOSOMAL_L10"/>
    <property type="match status" value="1"/>
</dbReference>
<dbReference type="Proteomes" id="UP000177785">
    <property type="component" value="Unassembled WGS sequence"/>
</dbReference>
<evidence type="ECO:0000313" key="7">
    <source>
        <dbReference type="Proteomes" id="UP000177785"/>
    </source>
</evidence>
<dbReference type="InterPro" id="IPR001790">
    <property type="entry name" value="Ribosomal_uL10"/>
</dbReference>
<comment type="caution">
    <text evidence="6">The sequence shown here is derived from an EMBL/GenBank/DDBJ whole genome shotgun (WGS) entry which is preliminary data.</text>
</comment>
<dbReference type="GO" id="GO:0006412">
    <property type="term" value="P:translation"/>
    <property type="evidence" value="ECO:0007669"/>
    <property type="project" value="UniProtKB-UniRule"/>
</dbReference>
<dbReference type="PANTHER" id="PTHR11560">
    <property type="entry name" value="39S RIBOSOMAL PROTEIN L10, MITOCHONDRIAL"/>
    <property type="match status" value="1"/>
</dbReference>
<dbReference type="GO" id="GO:0015934">
    <property type="term" value="C:large ribosomal subunit"/>
    <property type="evidence" value="ECO:0007669"/>
    <property type="project" value="InterPro"/>
</dbReference>
<evidence type="ECO:0000256" key="3">
    <source>
        <dbReference type="ARBA" id="ARBA00023274"/>
    </source>
</evidence>
<evidence type="ECO:0000256" key="4">
    <source>
        <dbReference type="ARBA" id="ARBA00035202"/>
    </source>
</evidence>
<evidence type="ECO:0000256" key="2">
    <source>
        <dbReference type="ARBA" id="ARBA00022980"/>
    </source>
</evidence>
<protein>
    <recommendedName>
        <fullName evidence="4 5">Large ribosomal subunit protein uL10</fullName>
    </recommendedName>
</protein>
<sequence length="171" mass="18833">MPLTKSQKQEAVESVRSKFKESEIMLFANFHGLNVAKSSELRRALRKNSGEYLVTKKTLAEVALRDEGVALPQLEGEAAFIFGKKDAVSIAKTLYDFAKKNIEAIKILGGYFEGKMLDAASVTQLAKIPPREILIAQFMSVLQAPQRNLVGVLGGNIRGLVQVLDQIKSKK</sequence>
<dbReference type="STRING" id="1802115.A2756_04375"/>
<dbReference type="HAMAP" id="MF_00362">
    <property type="entry name" value="Ribosomal_uL10"/>
    <property type="match status" value="1"/>
</dbReference>
<dbReference type="GO" id="GO:0003735">
    <property type="term" value="F:structural constituent of ribosome"/>
    <property type="evidence" value="ECO:0007669"/>
    <property type="project" value="InterPro"/>
</dbReference>
<comment type="similarity">
    <text evidence="1 5">Belongs to the universal ribosomal protein uL10 family.</text>
</comment>
<dbReference type="NCBIfam" id="NF000955">
    <property type="entry name" value="PRK00099.1-1"/>
    <property type="match status" value="1"/>
</dbReference>
<dbReference type="InterPro" id="IPR002363">
    <property type="entry name" value="Ribosomal_uL10_CS_bac"/>
</dbReference>
<dbReference type="Pfam" id="PF00466">
    <property type="entry name" value="Ribosomal_L10"/>
    <property type="match status" value="1"/>
</dbReference>
<keyword evidence="2 5" id="KW-0689">Ribosomal protein</keyword>
<dbReference type="InterPro" id="IPR043141">
    <property type="entry name" value="Ribosomal_uL10-like_sf"/>
</dbReference>
<gene>
    <name evidence="5" type="primary">rplJ</name>
    <name evidence="6" type="ORF">A2756_04375</name>
</gene>
<dbReference type="CDD" id="cd05797">
    <property type="entry name" value="Ribosomal_L10"/>
    <property type="match status" value="1"/>
</dbReference>
<evidence type="ECO:0000313" key="6">
    <source>
        <dbReference type="EMBL" id="OGZ44637.1"/>
    </source>
</evidence>
<reference evidence="6 7" key="1">
    <citation type="journal article" date="2016" name="Nat. Commun.">
        <title>Thousands of microbial genomes shed light on interconnected biogeochemical processes in an aquifer system.</title>
        <authorList>
            <person name="Anantharaman K."/>
            <person name="Brown C.T."/>
            <person name="Hug L.A."/>
            <person name="Sharon I."/>
            <person name="Castelle C.J."/>
            <person name="Probst A.J."/>
            <person name="Thomas B.C."/>
            <person name="Singh A."/>
            <person name="Wilkins M.J."/>
            <person name="Karaoz U."/>
            <person name="Brodie E.L."/>
            <person name="Williams K.H."/>
            <person name="Hubbard S.S."/>
            <person name="Banfield J.F."/>
        </authorList>
    </citation>
    <scope>NUCLEOTIDE SEQUENCE [LARGE SCALE GENOMIC DNA]</scope>
</reference>
<dbReference type="SUPFAM" id="SSF160369">
    <property type="entry name" value="Ribosomal protein L10-like"/>
    <property type="match status" value="1"/>
</dbReference>
<keyword evidence="5" id="KW-0699">rRNA-binding</keyword>
<dbReference type="GO" id="GO:0070180">
    <property type="term" value="F:large ribosomal subunit rRNA binding"/>
    <property type="evidence" value="ECO:0007669"/>
    <property type="project" value="UniProtKB-UniRule"/>
</dbReference>
<dbReference type="Gene3D" id="6.10.250.290">
    <property type="match status" value="1"/>
</dbReference>
<evidence type="ECO:0000256" key="1">
    <source>
        <dbReference type="ARBA" id="ARBA00008889"/>
    </source>
</evidence>
<dbReference type="AlphaFoldDB" id="A0A1G2G3B0"/>
<dbReference type="EMBL" id="MHNL01000018">
    <property type="protein sequence ID" value="OGZ44637.1"/>
    <property type="molecule type" value="Genomic_DNA"/>
</dbReference>
<keyword evidence="3 5" id="KW-0687">Ribonucleoprotein</keyword>
<proteinExistence type="inferred from homology"/>
<comment type="subunit">
    <text evidence="5">Part of the ribosomal stalk of the 50S ribosomal subunit. The N-terminus interacts with L11 and the large rRNA to form the base of the stalk. The C-terminus forms an elongated spine to which L12 dimers bind in a sequential fashion forming a multimeric L10(L12)X complex.</text>
</comment>
<keyword evidence="5" id="KW-0694">RNA-binding</keyword>
<accession>A0A1G2G3B0</accession>
<dbReference type="Gene3D" id="3.30.70.1730">
    <property type="match status" value="1"/>
</dbReference>
<comment type="function">
    <text evidence="5">Forms part of the ribosomal stalk, playing a central role in the interaction of the ribosome with GTP-bound translation factors.</text>
</comment>
<dbReference type="InterPro" id="IPR022973">
    <property type="entry name" value="Ribosomal_uL10_bac"/>
</dbReference>
<name>A0A1G2G3B0_9BACT</name>